<reference evidence="1 2" key="2">
    <citation type="submission" date="2018-11" db="EMBL/GenBank/DDBJ databases">
        <authorList>
            <consortium name="Pathogen Informatics"/>
        </authorList>
    </citation>
    <scope>NUCLEOTIDE SEQUENCE [LARGE SCALE GENOMIC DNA]</scope>
</reference>
<evidence type="ECO:0000313" key="3">
    <source>
        <dbReference type="WBParaSite" id="TCLT_0001067901-mRNA-1"/>
    </source>
</evidence>
<dbReference type="STRING" id="103827.A0A0N5DBW2"/>
<gene>
    <name evidence="1" type="ORF">TCLT_LOCUS10663</name>
</gene>
<dbReference type="OrthoDB" id="5862255at2759"/>
<dbReference type="AlphaFoldDB" id="A0A0N5DBW2"/>
<reference evidence="3" key="1">
    <citation type="submission" date="2017-02" db="UniProtKB">
        <authorList>
            <consortium name="WormBaseParasite"/>
        </authorList>
    </citation>
    <scope>IDENTIFICATION</scope>
</reference>
<evidence type="ECO:0000313" key="1">
    <source>
        <dbReference type="EMBL" id="VDN08372.1"/>
    </source>
</evidence>
<name>A0A0N5DBW2_THECL</name>
<organism evidence="3">
    <name type="scientific">Thelazia callipaeda</name>
    <name type="common">Oriental eyeworm</name>
    <name type="synonym">Parasitic nematode</name>
    <dbReference type="NCBI Taxonomy" id="103827"/>
    <lineage>
        <taxon>Eukaryota</taxon>
        <taxon>Metazoa</taxon>
        <taxon>Ecdysozoa</taxon>
        <taxon>Nematoda</taxon>
        <taxon>Chromadorea</taxon>
        <taxon>Rhabditida</taxon>
        <taxon>Spirurina</taxon>
        <taxon>Spiruromorpha</taxon>
        <taxon>Thelazioidea</taxon>
        <taxon>Thelaziidae</taxon>
        <taxon>Thelazia</taxon>
    </lineage>
</organism>
<sequence>MTEQVKSNLLEETQFINPKSFDYAFDDDLRKTVDRNDIYDELVPFLPSFIVFKNGKEAGRTNVPIVTRKVPTWSTPSPREKYMEPYKPSSSKSLAIVRRLTSRDRTLVFPIKTCSD</sequence>
<proteinExistence type="predicted"/>
<evidence type="ECO:0000313" key="2">
    <source>
        <dbReference type="Proteomes" id="UP000276776"/>
    </source>
</evidence>
<dbReference type="Proteomes" id="UP000276776">
    <property type="component" value="Unassembled WGS sequence"/>
</dbReference>
<dbReference type="WBParaSite" id="TCLT_0001067901-mRNA-1">
    <property type="protein sequence ID" value="TCLT_0001067901-mRNA-1"/>
    <property type="gene ID" value="TCLT_0001067901"/>
</dbReference>
<accession>A0A0N5DBW2</accession>
<dbReference type="EMBL" id="UYYF01005248">
    <property type="protein sequence ID" value="VDN08372.1"/>
    <property type="molecule type" value="Genomic_DNA"/>
</dbReference>
<keyword evidence="2" id="KW-1185">Reference proteome</keyword>
<protein>
    <submittedName>
        <fullName evidence="3">Glutaredoxin domain-containing protein</fullName>
    </submittedName>
</protein>